<dbReference type="AlphaFoldDB" id="A0AAE0VLU0"/>
<reference evidence="1" key="1">
    <citation type="journal article" date="2021" name="Genome Biol. Evol.">
        <title>A High-Quality Reference Genome for a Parasitic Bivalve with Doubly Uniparental Inheritance (Bivalvia: Unionida).</title>
        <authorList>
            <person name="Smith C.H."/>
        </authorList>
    </citation>
    <scope>NUCLEOTIDE SEQUENCE</scope>
    <source>
        <strain evidence="1">CHS0354</strain>
    </source>
</reference>
<gene>
    <name evidence="1" type="ORF">CHS0354_031767</name>
</gene>
<evidence type="ECO:0000313" key="1">
    <source>
        <dbReference type="EMBL" id="KAK3581445.1"/>
    </source>
</evidence>
<organism evidence="1 2">
    <name type="scientific">Potamilus streckersoni</name>
    <dbReference type="NCBI Taxonomy" id="2493646"/>
    <lineage>
        <taxon>Eukaryota</taxon>
        <taxon>Metazoa</taxon>
        <taxon>Spiralia</taxon>
        <taxon>Lophotrochozoa</taxon>
        <taxon>Mollusca</taxon>
        <taxon>Bivalvia</taxon>
        <taxon>Autobranchia</taxon>
        <taxon>Heteroconchia</taxon>
        <taxon>Palaeoheterodonta</taxon>
        <taxon>Unionida</taxon>
        <taxon>Unionoidea</taxon>
        <taxon>Unionidae</taxon>
        <taxon>Ambleminae</taxon>
        <taxon>Lampsilini</taxon>
        <taxon>Potamilus</taxon>
    </lineage>
</organism>
<reference evidence="1" key="3">
    <citation type="submission" date="2023-05" db="EMBL/GenBank/DDBJ databases">
        <authorList>
            <person name="Smith C.H."/>
        </authorList>
    </citation>
    <scope>NUCLEOTIDE SEQUENCE</scope>
    <source>
        <strain evidence="1">CHS0354</strain>
        <tissue evidence="1">Mantle</tissue>
    </source>
</reference>
<name>A0AAE0VLU0_9BIVA</name>
<proteinExistence type="predicted"/>
<dbReference type="Proteomes" id="UP001195483">
    <property type="component" value="Unassembled WGS sequence"/>
</dbReference>
<accession>A0AAE0VLU0</accession>
<protein>
    <submittedName>
        <fullName evidence="1">Uncharacterized protein</fullName>
    </submittedName>
</protein>
<comment type="caution">
    <text evidence="1">The sequence shown here is derived from an EMBL/GenBank/DDBJ whole genome shotgun (WGS) entry which is preliminary data.</text>
</comment>
<dbReference type="EMBL" id="JAEAOA010001897">
    <property type="protein sequence ID" value="KAK3581445.1"/>
    <property type="molecule type" value="Genomic_DNA"/>
</dbReference>
<keyword evidence="2" id="KW-1185">Reference proteome</keyword>
<reference evidence="1" key="2">
    <citation type="journal article" date="2021" name="Genome Biol. Evol.">
        <title>Developing a high-quality reference genome for a parasitic bivalve with doubly uniparental inheritance (Bivalvia: Unionida).</title>
        <authorList>
            <person name="Smith C.H."/>
        </authorList>
    </citation>
    <scope>NUCLEOTIDE SEQUENCE</scope>
    <source>
        <strain evidence="1">CHS0354</strain>
        <tissue evidence="1">Mantle</tissue>
    </source>
</reference>
<sequence length="143" mass="16156">MEFKCVNIVDANLFCYRLASCVTRREESPYVFDTHRKETLTFTVTDNSQNDFVFLFSDYLLHKARLMSLCEAESVSNILPSIVISMDVWVITSKKVVEGGQSDAYYPGQYHQFTATNHVQAHAQCEDSAQHSTNDGGDEILSS</sequence>
<evidence type="ECO:0000313" key="2">
    <source>
        <dbReference type="Proteomes" id="UP001195483"/>
    </source>
</evidence>